<sequence length="254" mass="27495">MHKRRWLVGFLLLFLVVGIGLIAWQPLHEVNKGRRASTEGKQLIKALKKGQSVEIKTTPQRTHIRADTALSIPSVGIDLAVYKTTAGLAYGAYAELSGVKADTAPGDNNYVLAGHSSYLHGVLFANLFQLTTSRGYERRAGAAYRPSDYQGGKGAGGLIQVYTKLGTYTYQADVAYTVNGDDASILSDPQAGSAKQIHLFTCPRTGHKHPPFRYVVQGHLIKVTPTKLGLQKHLDTSLTASDPTAYRVGTLTSD</sequence>
<keyword evidence="4" id="KW-1185">Reference proteome</keyword>
<dbReference type="Gene3D" id="2.40.260.10">
    <property type="entry name" value="Sortase"/>
    <property type="match status" value="1"/>
</dbReference>
<evidence type="ECO:0000256" key="1">
    <source>
        <dbReference type="ARBA" id="ARBA00022801"/>
    </source>
</evidence>
<evidence type="ECO:0008006" key="5">
    <source>
        <dbReference type="Google" id="ProtNLM"/>
    </source>
</evidence>
<dbReference type="SUPFAM" id="SSF63817">
    <property type="entry name" value="Sortase"/>
    <property type="match status" value="1"/>
</dbReference>
<dbReference type="InterPro" id="IPR023365">
    <property type="entry name" value="Sortase_dom-sf"/>
</dbReference>
<dbReference type="PATRIC" id="fig|1423730.4.peg.1382"/>
<protein>
    <recommendedName>
        <fullName evidence="5">Sortase</fullName>
    </recommendedName>
</protein>
<feature type="active site" description="Acyl-thioester intermediate" evidence="2">
    <location>
        <position position="202"/>
    </location>
</feature>
<evidence type="ECO:0000313" key="4">
    <source>
        <dbReference type="Proteomes" id="UP000050865"/>
    </source>
</evidence>
<dbReference type="AlphaFoldDB" id="A0A0R2F6X4"/>
<feature type="active site" description="Proton donor/acceptor" evidence="2">
    <location>
        <position position="115"/>
    </location>
</feature>
<reference evidence="3 4" key="1">
    <citation type="journal article" date="2015" name="Genome Announc.">
        <title>Expanding the biotechnology potential of lactobacilli through comparative genomics of 213 strains and associated genera.</title>
        <authorList>
            <person name="Sun Z."/>
            <person name="Harris H.M."/>
            <person name="McCann A."/>
            <person name="Guo C."/>
            <person name="Argimon S."/>
            <person name="Zhang W."/>
            <person name="Yang X."/>
            <person name="Jeffery I.B."/>
            <person name="Cooney J.C."/>
            <person name="Kagawa T.F."/>
            <person name="Liu W."/>
            <person name="Song Y."/>
            <person name="Salvetti E."/>
            <person name="Wrobel A."/>
            <person name="Rasinkangas P."/>
            <person name="Parkhill J."/>
            <person name="Rea M.C."/>
            <person name="O'Sullivan O."/>
            <person name="Ritari J."/>
            <person name="Douillard F.P."/>
            <person name="Paul Ross R."/>
            <person name="Yang R."/>
            <person name="Briner A.E."/>
            <person name="Felis G.E."/>
            <person name="de Vos W.M."/>
            <person name="Barrangou R."/>
            <person name="Klaenhammer T.R."/>
            <person name="Caufield P.W."/>
            <person name="Cui Y."/>
            <person name="Zhang H."/>
            <person name="O'Toole P.W."/>
        </authorList>
    </citation>
    <scope>NUCLEOTIDE SEQUENCE [LARGE SCALE GENOMIC DNA]</scope>
    <source>
        <strain evidence="3 4">DSM 22697</strain>
    </source>
</reference>
<dbReference type="EMBL" id="AYZJ01000024">
    <property type="protein sequence ID" value="KRN24143.1"/>
    <property type="molecule type" value="Genomic_DNA"/>
</dbReference>
<proteinExistence type="predicted"/>
<comment type="caution">
    <text evidence="3">The sequence shown here is derived from an EMBL/GenBank/DDBJ whole genome shotgun (WGS) entry which is preliminary data.</text>
</comment>
<accession>A0A0R2F6X4</accession>
<evidence type="ECO:0000313" key="3">
    <source>
        <dbReference type="EMBL" id="KRN24143.1"/>
    </source>
</evidence>
<dbReference type="GO" id="GO:0016787">
    <property type="term" value="F:hydrolase activity"/>
    <property type="evidence" value="ECO:0007669"/>
    <property type="project" value="UniProtKB-KW"/>
</dbReference>
<organism evidence="3 4">
    <name type="scientific">Lacticaseibacillus camelliae DSM 22697 = JCM 13995</name>
    <dbReference type="NCBI Taxonomy" id="1423730"/>
    <lineage>
        <taxon>Bacteria</taxon>
        <taxon>Bacillati</taxon>
        <taxon>Bacillota</taxon>
        <taxon>Bacilli</taxon>
        <taxon>Lactobacillales</taxon>
        <taxon>Lactobacillaceae</taxon>
        <taxon>Lacticaseibacillus</taxon>
    </lineage>
</organism>
<keyword evidence="1" id="KW-0378">Hydrolase</keyword>
<dbReference type="OrthoDB" id="2285007at2"/>
<gene>
    <name evidence="3" type="ORF">FC75_GL001321</name>
</gene>
<dbReference type="Pfam" id="PF04203">
    <property type="entry name" value="Sortase"/>
    <property type="match status" value="1"/>
</dbReference>
<dbReference type="InterPro" id="IPR005754">
    <property type="entry name" value="Sortase"/>
</dbReference>
<evidence type="ECO:0000256" key="2">
    <source>
        <dbReference type="PIRSR" id="PIRSR605754-1"/>
    </source>
</evidence>
<dbReference type="Proteomes" id="UP000050865">
    <property type="component" value="Unassembled WGS sequence"/>
</dbReference>
<dbReference type="RefSeq" id="WP_054663286.1">
    <property type="nucleotide sequence ID" value="NZ_AYZJ01000024.1"/>
</dbReference>
<name>A0A0R2F6X4_9LACO</name>